<keyword evidence="2" id="KW-0812">Transmembrane</keyword>
<reference evidence="3" key="2">
    <citation type="submission" date="2020-09" db="EMBL/GenBank/DDBJ databases">
        <authorList>
            <person name="Sun Q."/>
            <person name="Zhou Y."/>
        </authorList>
    </citation>
    <scope>NUCLEOTIDE SEQUENCE</scope>
    <source>
        <strain evidence="3">CGMCC 1.12160</strain>
    </source>
</reference>
<keyword evidence="2" id="KW-1133">Transmembrane helix</keyword>
<dbReference type="AlphaFoldDB" id="A0A917BK58"/>
<protein>
    <recommendedName>
        <fullName evidence="5">LysM domain-containing protein</fullName>
    </recommendedName>
</protein>
<feature type="region of interest" description="Disordered" evidence="1">
    <location>
        <begin position="171"/>
        <end position="206"/>
    </location>
</feature>
<keyword evidence="2" id="KW-0472">Membrane</keyword>
<evidence type="ECO:0000313" key="4">
    <source>
        <dbReference type="Proteomes" id="UP000605670"/>
    </source>
</evidence>
<evidence type="ECO:0000256" key="1">
    <source>
        <dbReference type="SAM" id="MobiDB-lite"/>
    </source>
</evidence>
<feature type="transmembrane region" description="Helical" evidence="2">
    <location>
        <begin position="18"/>
        <end position="41"/>
    </location>
</feature>
<feature type="transmembrane region" description="Helical" evidence="2">
    <location>
        <begin position="61"/>
        <end position="83"/>
    </location>
</feature>
<dbReference type="InterPro" id="IPR018392">
    <property type="entry name" value="LysM"/>
</dbReference>
<dbReference type="InterPro" id="IPR052196">
    <property type="entry name" value="Bact_Kbp"/>
</dbReference>
<gene>
    <name evidence="3" type="ORF">GCM10011366_08740</name>
</gene>
<dbReference type="Gene3D" id="3.10.350.10">
    <property type="entry name" value="LysM domain"/>
    <property type="match status" value="1"/>
</dbReference>
<dbReference type="CDD" id="cd00118">
    <property type="entry name" value="LysM"/>
    <property type="match status" value="1"/>
</dbReference>
<name>A0A917BK58_9MICO</name>
<evidence type="ECO:0000256" key="2">
    <source>
        <dbReference type="SAM" id="Phobius"/>
    </source>
</evidence>
<sequence>MTEDDMDARRSRSGARAALVLGGVGSLGAGALAVVLTRWAIGQWPGWQVAQVADGLGFLTTGAAAISSGWVAVLLTRAVLCLLTDQALLGGDSVVAAPTTGRTTRRGPSPVVRQVATGLLTVGALLAAPVVAGATETVVAIEVEATETTATEVDAMDITATEVTATAAGTTAEATSDAAEGIGSTLPRPGWTPTPVPTAPRPSSDVGLVSATTHGEEPLDHVVVHRGDTLWDITARHLGQQATDQDVAEQWPLWYAANRDVIGDDPHLLRPGQQLVAPAPEAHR</sequence>
<evidence type="ECO:0000313" key="3">
    <source>
        <dbReference type="EMBL" id="GGF43138.1"/>
    </source>
</evidence>
<dbReference type="PANTHER" id="PTHR34700">
    <property type="entry name" value="POTASSIUM BINDING PROTEIN KBP"/>
    <property type="match status" value="1"/>
</dbReference>
<keyword evidence="4" id="KW-1185">Reference proteome</keyword>
<dbReference type="EMBL" id="BMEM01000001">
    <property type="protein sequence ID" value="GGF43138.1"/>
    <property type="molecule type" value="Genomic_DNA"/>
</dbReference>
<proteinExistence type="predicted"/>
<dbReference type="RefSeq" id="WP_229734883.1">
    <property type="nucleotide sequence ID" value="NZ_BAABKH010000005.1"/>
</dbReference>
<dbReference type="InterPro" id="IPR036779">
    <property type="entry name" value="LysM_dom_sf"/>
</dbReference>
<dbReference type="Proteomes" id="UP000605670">
    <property type="component" value="Unassembled WGS sequence"/>
</dbReference>
<feature type="compositionally biased region" description="Low complexity" evidence="1">
    <location>
        <begin position="171"/>
        <end position="180"/>
    </location>
</feature>
<feature type="compositionally biased region" description="Pro residues" evidence="1">
    <location>
        <begin position="190"/>
        <end position="200"/>
    </location>
</feature>
<evidence type="ECO:0008006" key="5">
    <source>
        <dbReference type="Google" id="ProtNLM"/>
    </source>
</evidence>
<dbReference type="PANTHER" id="PTHR34700:SF4">
    <property type="entry name" value="PHAGE-LIKE ELEMENT PBSX PROTEIN XKDP"/>
    <property type="match status" value="1"/>
</dbReference>
<comment type="caution">
    <text evidence="3">The sequence shown here is derived from an EMBL/GenBank/DDBJ whole genome shotgun (WGS) entry which is preliminary data.</text>
</comment>
<reference evidence="3" key="1">
    <citation type="journal article" date="2014" name="Int. J. Syst. Evol. Microbiol.">
        <title>Complete genome sequence of Corynebacterium casei LMG S-19264T (=DSM 44701T), isolated from a smear-ripened cheese.</title>
        <authorList>
            <consortium name="US DOE Joint Genome Institute (JGI-PGF)"/>
            <person name="Walter F."/>
            <person name="Albersmeier A."/>
            <person name="Kalinowski J."/>
            <person name="Ruckert C."/>
        </authorList>
    </citation>
    <scope>NUCLEOTIDE SEQUENCE</scope>
    <source>
        <strain evidence="3">CGMCC 1.12160</strain>
    </source>
</reference>
<organism evidence="3 4">
    <name type="scientific">Ornithinimicrobium tianjinense</name>
    <dbReference type="NCBI Taxonomy" id="1195761"/>
    <lineage>
        <taxon>Bacteria</taxon>
        <taxon>Bacillati</taxon>
        <taxon>Actinomycetota</taxon>
        <taxon>Actinomycetes</taxon>
        <taxon>Micrococcales</taxon>
        <taxon>Ornithinimicrobiaceae</taxon>
        <taxon>Ornithinimicrobium</taxon>
    </lineage>
</organism>
<accession>A0A917BK58</accession>